<dbReference type="Proteomes" id="UP000187941">
    <property type="component" value="Chromosome"/>
</dbReference>
<dbReference type="GO" id="GO:0016620">
    <property type="term" value="F:oxidoreductase activity, acting on the aldehyde or oxo group of donors, NAD or NADP as acceptor"/>
    <property type="evidence" value="ECO:0007669"/>
    <property type="project" value="InterPro"/>
</dbReference>
<dbReference type="InterPro" id="IPR015590">
    <property type="entry name" value="Aldehyde_DH_dom"/>
</dbReference>
<proteinExistence type="inferred from homology"/>
<dbReference type="OrthoDB" id="9762913at2"/>
<keyword evidence="2 6" id="KW-0560">Oxidoreductase</keyword>
<dbReference type="PANTHER" id="PTHR43860:SF2">
    <property type="entry name" value="BETAINE ALDEHYDE DEHYDROGENASE-RELATED"/>
    <property type="match status" value="1"/>
</dbReference>
<dbReference type="InterPro" id="IPR016161">
    <property type="entry name" value="Ald_DH/histidinol_DH"/>
</dbReference>
<evidence type="ECO:0000256" key="5">
    <source>
        <dbReference type="PROSITE-ProRule" id="PRU10007"/>
    </source>
</evidence>
<dbReference type="Gene3D" id="3.40.605.10">
    <property type="entry name" value="Aldehyde Dehydrogenase, Chain A, domain 1"/>
    <property type="match status" value="1"/>
</dbReference>
<dbReference type="SUPFAM" id="SSF53720">
    <property type="entry name" value="ALDH-like"/>
    <property type="match status" value="1"/>
</dbReference>
<dbReference type="RefSeq" id="WP_077131314.1">
    <property type="nucleotide sequence ID" value="NZ_CP014263.1"/>
</dbReference>
<dbReference type="Gene3D" id="3.40.309.10">
    <property type="entry name" value="Aldehyde Dehydrogenase, Chain A, domain 2"/>
    <property type="match status" value="1"/>
</dbReference>
<dbReference type="InterPro" id="IPR016163">
    <property type="entry name" value="Ald_DH_C"/>
</dbReference>
<protein>
    <submittedName>
        <fullName evidence="8">Betaine-aldehyde dehydrogenase</fullName>
    </submittedName>
</protein>
<evidence type="ECO:0000256" key="1">
    <source>
        <dbReference type="ARBA" id="ARBA00009986"/>
    </source>
</evidence>
<evidence type="ECO:0000313" key="8">
    <source>
        <dbReference type="EMBL" id="AQG79880.1"/>
    </source>
</evidence>
<feature type="active site" evidence="5">
    <location>
        <position position="250"/>
    </location>
</feature>
<sequence length="490" mass="52594">MKSYKMLINGAWMAASDGGTRTLTDPANGEMLATVAEATPDDVNRAVAAARQAFDEGSWAASDNAQNRARLLLALAARIREYAAMLAELDTRNCGKPLAEAEADVSDAAACFEYYAGQATKIMGETVPVPMNMLSMVVREPVGVAAQIVPWNYPLLMATWKLAPALAAGCTVVLKPSELTPLSVLELGQMTIDLDFPPGVVNFVTGAGEVAGAALSSHPDVDKIAFTGGTDTGSLIMQAAAKNIKRVTLELGGKNPVVVFADCDMETAAEWVAFAAFANQGEVCSAGSRLLVEESVHDVFVNRVADIARTIKLGHGLGEGVRMGPLVSAEHRQKVEHYINVGKAEGATVLTGGKRPEGDEFAKGNFVEPTIFTNVTPDMTIAREEIFGPVLAVIPFRTEEEAVRLANDTEYGLAAGVFTKDINRAHRVVRQIRAGITWVNNYHPTFNELPWGGYKKSGIGRELGKYGIESYLETKQINVYLDEAPLGWYV</sequence>
<keyword evidence="9" id="KW-1185">Reference proteome</keyword>
<dbReference type="FunFam" id="3.40.605.10:FF:000007">
    <property type="entry name" value="NAD/NADP-dependent betaine aldehyde dehydrogenase"/>
    <property type="match status" value="1"/>
</dbReference>
<gene>
    <name evidence="8" type="ORF">AWR27_11420</name>
</gene>
<dbReference type="InterPro" id="IPR029510">
    <property type="entry name" value="Ald_DH_CS_GLU"/>
</dbReference>
<dbReference type="STRING" id="1178516.AWR27_11420"/>
<evidence type="ECO:0000313" key="9">
    <source>
        <dbReference type="Proteomes" id="UP000187941"/>
    </source>
</evidence>
<dbReference type="PROSITE" id="PS00687">
    <property type="entry name" value="ALDEHYDE_DEHYDR_GLU"/>
    <property type="match status" value="1"/>
</dbReference>
<dbReference type="FunFam" id="3.40.309.10:FF:000012">
    <property type="entry name" value="Betaine aldehyde dehydrogenase"/>
    <property type="match status" value="1"/>
</dbReference>
<dbReference type="AlphaFoldDB" id="A0A1P9WX04"/>
<dbReference type="KEGG" id="smon:AWR27_11420"/>
<evidence type="ECO:0000256" key="3">
    <source>
        <dbReference type="ARBA" id="ARBA00023027"/>
    </source>
</evidence>
<dbReference type="EMBL" id="CP014263">
    <property type="protein sequence ID" value="AQG79880.1"/>
    <property type="molecule type" value="Genomic_DNA"/>
</dbReference>
<evidence type="ECO:0000256" key="2">
    <source>
        <dbReference type="ARBA" id="ARBA00023002"/>
    </source>
</evidence>
<organism evidence="8 9">
    <name type="scientific">Spirosoma montaniterrae</name>
    <dbReference type="NCBI Taxonomy" id="1178516"/>
    <lineage>
        <taxon>Bacteria</taxon>
        <taxon>Pseudomonadati</taxon>
        <taxon>Bacteroidota</taxon>
        <taxon>Cytophagia</taxon>
        <taxon>Cytophagales</taxon>
        <taxon>Cytophagaceae</taxon>
        <taxon>Spirosoma</taxon>
    </lineage>
</organism>
<dbReference type="InterPro" id="IPR016160">
    <property type="entry name" value="Ald_DH_CS_CYS"/>
</dbReference>
<dbReference type="PROSITE" id="PS00070">
    <property type="entry name" value="ALDEHYDE_DEHYDR_CYS"/>
    <property type="match status" value="1"/>
</dbReference>
<comment type="pathway">
    <text evidence="4">Amine and polyamine biosynthesis; betaine biosynthesis via choline pathway; betaine from betaine aldehyde: step 1/1.</text>
</comment>
<evidence type="ECO:0000259" key="7">
    <source>
        <dbReference type="Pfam" id="PF00171"/>
    </source>
</evidence>
<evidence type="ECO:0000256" key="6">
    <source>
        <dbReference type="RuleBase" id="RU003345"/>
    </source>
</evidence>
<dbReference type="Pfam" id="PF00171">
    <property type="entry name" value="Aldedh"/>
    <property type="match status" value="1"/>
</dbReference>
<evidence type="ECO:0000256" key="4">
    <source>
        <dbReference type="ARBA" id="ARBA00037921"/>
    </source>
</evidence>
<comment type="similarity">
    <text evidence="1 6">Belongs to the aldehyde dehydrogenase family.</text>
</comment>
<name>A0A1P9WX04_9BACT</name>
<reference evidence="8 9" key="1">
    <citation type="submission" date="2016-01" db="EMBL/GenBank/DDBJ databases">
        <authorList>
            <person name="Oliw E.H."/>
        </authorList>
    </citation>
    <scope>NUCLEOTIDE SEQUENCE [LARGE SCALE GENOMIC DNA]</scope>
    <source>
        <strain evidence="8 9">DY10</strain>
    </source>
</reference>
<dbReference type="PANTHER" id="PTHR43860">
    <property type="entry name" value="BETAINE ALDEHYDE DEHYDROGENASE"/>
    <property type="match status" value="1"/>
</dbReference>
<feature type="domain" description="Aldehyde dehydrogenase" evidence="7">
    <location>
        <begin position="12"/>
        <end position="477"/>
    </location>
</feature>
<accession>A0A1P9WX04</accession>
<keyword evidence="3" id="KW-0520">NAD</keyword>
<dbReference type="InterPro" id="IPR016162">
    <property type="entry name" value="Ald_DH_N"/>
</dbReference>